<dbReference type="Gene3D" id="1.10.10.60">
    <property type="entry name" value="Homeodomain-like"/>
    <property type="match status" value="2"/>
</dbReference>
<evidence type="ECO:0008006" key="6">
    <source>
        <dbReference type="Google" id="ProtNLM"/>
    </source>
</evidence>
<feature type="region of interest" description="Disordered" evidence="1">
    <location>
        <begin position="78"/>
        <end position="101"/>
    </location>
</feature>
<evidence type="ECO:0000259" key="2">
    <source>
        <dbReference type="PROSITE" id="PS50090"/>
    </source>
</evidence>
<dbReference type="CDD" id="cd00167">
    <property type="entry name" value="SANT"/>
    <property type="match status" value="1"/>
</dbReference>
<dbReference type="PROSITE" id="PS50090">
    <property type="entry name" value="MYB_LIKE"/>
    <property type="match status" value="2"/>
</dbReference>
<protein>
    <recommendedName>
        <fullName evidence="6">Homeodomain-like protein</fullName>
    </recommendedName>
</protein>
<feature type="region of interest" description="Disordered" evidence="1">
    <location>
        <begin position="277"/>
        <end position="299"/>
    </location>
</feature>
<proteinExistence type="predicted"/>
<dbReference type="InterPro" id="IPR009057">
    <property type="entry name" value="Homeodomain-like_sf"/>
</dbReference>
<name>A0A6A5ZS23_9PLEO</name>
<dbReference type="AlphaFoldDB" id="A0A6A5ZS23"/>
<evidence type="ECO:0000259" key="3">
    <source>
        <dbReference type="PROSITE" id="PS51294"/>
    </source>
</evidence>
<dbReference type="PROSITE" id="PS51294">
    <property type="entry name" value="HTH_MYB"/>
    <property type="match status" value="1"/>
</dbReference>
<evidence type="ECO:0000313" key="5">
    <source>
        <dbReference type="Proteomes" id="UP000799770"/>
    </source>
</evidence>
<dbReference type="Pfam" id="PF00249">
    <property type="entry name" value="Myb_DNA-binding"/>
    <property type="match status" value="2"/>
</dbReference>
<gene>
    <name evidence="4" type="ORF">BDV96DRAFT_639056</name>
</gene>
<evidence type="ECO:0000313" key="4">
    <source>
        <dbReference type="EMBL" id="KAF2122470.1"/>
    </source>
</evidence>
<dbReference type="EMBL" id="ML977310">
    <property type="protein sequence ID" value="KAF2122470.1"/>
    <property type="molecule type" value="Genomic_DNA"/>
</dbReference>
<keyword evidence="5" id="KW-1185">Reference proteome</keyword>
<dbReference type="SMART" id="SM00717">
    <property type="entry name" value="SANT"/>
    <property type="match status" value="2"/>
</dbReference>
<organism evidence="4 5">
    <name type="scientific">Lophiotrema nucula</name>
    <dbReference type="NCBI Taxonomy" id="690887"/>
    <lineage>
        <taxon>Eukaryota</taxon>
        <taxon>Fungi</taxon>
        <taxon>Dikarya</taxon>
        <taxon>Ascomycota</taxon>
        <taxon>Pezizomycotina</taxon>
        <taxon>Dothideomycetes</taxon>
        <taxon>Pleosporomycetidae</taxon>
        <taxon>Pleosporales</taxon>
        <taxon>Lophiotremataceae</taxon>
        <taxon>Lophiotrema</taxon>
    </lineage>
</organism>
<feature type="domain" description="Myb-like" evidence="2">
    <location>
        <begin position="170"/>
        <end position="213"/>
    </location>
</feature>
<dbReference type="InterPro" id="IPR001005">
    <property type="entry name" value="SANT/Myb"/>
</dbReference>
<feature type="domain" description="HTH myb-type" evidence="3">
    <location>
        <begin position="109"/>
        <end position="166"/>
    </location>
</feature>
<dbReference type="SUPFAM" id="SSF46689">
    <property type="entry name" value="Homeodomain-like"/>
    <property type="match status" value="2"/>
</dbReference>
<evidence type="ECO:0000256" key="1">
    <source>
        <dbReference type="SAM" id="MobiDB-lite"/>
    </source>
</evidence>
<feature type="compositionally biased region" description="Basic and acidic residues" evidence="1">
    <location>
        <begin position="281"/>
        <end position="293"/>
    </location>
</feature>
<dbReference type="Proteomes" id="UP000799770">
    <property type="component" value="Unassembled WGS sequence"/>
</dbReference>
<sequence length="299" mass="34148">MSQVTFNISADDQHALRSSPQVYNAQLAPQASDHRTPRASPAGRRRVSYDVHVSPLASESETRAPHSAPATYDVQVIPKNPKRPQYKPPARNATKKYSHAAVSVKAVPAPVRNGTRWTVPEDEKLLNEVSKYKKLTRAAWVKIGAALNRTDKGCGARYKKLIDTPRGHDRDPWQQEDVDILLRMKKEGKKWSEIGKKLNRTVKNCREYWTMFQHNWTEEDDIKLCEAWLNMYAEDKIQAEVLPHKTLAAVKERRMYHTGNSLGIEPSELYRKLQIAHNARGLRETKEKNDKPGPTKTKP</sequence>
<reference evidence="4" key="1">
    <citation type="journal article" date="2020" name="Stud. Mycol.">
        <title>101 Dothideomycetes genomes: a test case for predicting lifestyles and emergence of pathogens.</title>
        <authorList>
            <person name="Haridas S."/>
            <person name="Albert R."/>
            <person name="Binder M."/>
            <person name="Bloem J."/>
            <person name="Labutti K."/>
            <person name="Salamov A."/>
            <person name="Andreopoulos B."/>
            <person name="Baker S."/>
            <person name="Barry K."/>
            <person name="Bills G."/>
            <person name="Bluhm B."/>
            <person name="Cannon C."/>
            <person name="Castanera R."/>
            <person name="Culley D."/>
            <person name="Daum C."/>
            <person name="Ezra D."/>
            <person name="Gonzalez J."/>
            <person name="Henrissat B."/>
            <person name="Kuo A."/>
            <person name="Liang C."/>
            <person name="Lipzen A."/>
            <person name="Lutzoni F."/>
            <person name="Magnuson J."/>
            <person name="Mondo S."/>
            <person name="Nolan M."/>
            <person name="Ohm R."/>
            <person name="Pangilinan J."/>
            <person name="Park H.-J."/>
            <person name="Ramirez L."/>
            <person name="Alfaro M."/>
            <person name="Sun H."/>
            <person name="Tritt A."/>
            <person name="Yoshinaga Y."/>
            <person name="Zwiers L.-H."/>
            <person name="Turgeon B."/>
            <person name="Goodwin S."/>
            <person name="Spatafora J."/>
            <person name="Crous P."/>
            <person name="Grigoriev I."/>
        </authorList>
    </citation>
    <scope>NUCLEOTIDE SEQUENCE</scope>
    <source>
        <strain evidence="4">CBS 627.86</strain>
    </source>
</reference>
<feature type="region of interest" description="Disordered" evidence="1">
    <location>
        <begin position="23"/>
        <end position="48"/>
    </location>
</feature>
<feature type="domain" description="Myb-like" evidence="2">
    <location>
        <begin position="109"/>
        <end position="162"/>
    </location>
</feature>
<dbReference type="InterPro" id="IPR017930">
    <property type="entry name" value="Myb_dom"/>
</dbReference>
<accession>A0A6A5ZS23</accession>